<name>A0A1D6G7H0_MAIZE</name>
<dbReference type="ExpressionAtlas" id="A0A1D6G7H0">
    <property type="expression patterns" value="baseline and differential"/>
</dbReference>
<dbReference type="AlphaFoldDB" id="A0A1D6G7H0"/>
<dbReference type="PANTHER" id="PTHR21669:SF28">
    <property type="entry name" value="YEMANUCLEIN"/>
    <property type="match status" value="1"/>
</dbReference>
<evidence type="ECO:0000313" key="1">
    <source>
        <dbReference type="EMBL" id="AQK99111.1"/>
    </source>
</evidence>
<protein>
    <submittedName>
        <fullName evidence="1">Wound-responsive family protein</fullName>
    </submittedName>
</protein>
<accession>A0A1D6G7H0</accession>
<dbReference type="PANTHER" id="PTHR21669">
    <property type="entry name" value="CAPZ-INTERACTING PROTEIN AND RELATED PROTEINS"/>
    <property type="match status" value="1"/>
</dbReference>
<organism evidence="1">
    <name type="scientific">Zea mays</name>
    <name type="common">Maize</name>
    <dbReference type="NCBI Taxonomy" id="4577"/>
    <lineage>
        <taxon>Eukaryota</taxon>
        <taxon>Viridiplantae</taxon>
        <taxon>Streptophyta</taxon>
        <taxon>Embryophyta</taxon>
        <taxon>Tracheophyta</taxon>
        <taxon>Spermatophyta</taxon>
        <taxon>Magnoliopsida</taxon>
        <taxon>Liliopsida</taxon>
        <taxon>Poales</taxon>
        <taxon>Poaceae</taxon>
        <taxon>PACMAD clade</taxon>
        <taxon>Panicoideae</taxon>
        <taxon>Andropogonodae</taxon>
        <taxon>Andropogoneae</taxon>
        <taxon>Tripsacinae</taxon>
        <taxon>Zea</taxon>
    </lineage>
</organism>
<reference evidence="1" key="1">
    <citation type="submission" date="2015-12" db="EMBL/GenBank/DDBJ databases">
        <title>Update maize B73 reference genome by single molecule sequencing technologies.</title>
        <authorList>
            <consortium name="Maize Genome Sequencing Project"/>
            <person name="Ware D."/>
        </authorList>
    </citation>
    <scope>NUCLEOTIDE SEQUENCE</scope>
    <source>
        <tissue evidence="1">Seedling</tissue>
    </source>
</reference>
<dbReference type="eggNOG" id="ENOG502QRNW">
    <property type="taxonomic scope" value="Eukaryota"/>
</dbReference>
<sequence length="291" mass="32938">MQSLKKLSAFTWENIAVTKRILMMYQMMISMTLRILSLMMLNCHLVYEYIYKETYDCHEDEYFEVDNLKTKHDGYFVNKGSWIRFDYFDIGYVPGKSSARGTAKVGKQLASSNIGSYGQYHEDNRVVKNKTSGPGGAPRRKSSEFSVGDAAARAKVIKDVSDAPLELRDLEKQKAAPPPVSYAHKSKTSEAFDYAYPADRDKGTSAQLGFQQRKHPVVGRAGSCIKPKGTRLERGIRDLQKIAAESVKRRLPPEVKQKVARLSANQGKIQEHELMNRLMSIVGHLVQRRTL</sequence>
<proteinExistence type="predicted"/>
<gene>
    <name evidence="1" type="ORF">ZEAMMB73_Zm00001d012213</name>
</gene>
<dbReference type="EMBL" id="CM000784">
    <property type="protein sequence ID" value="AQK99111.1"/>
    <property type="molecule type" value="Genomic_DNA"/>
</dbReference>